<dbReference type="EMBL" id="GBRH01249346">
    <property type="protein sequence ID" value="JAD48549.1"/>
    <property type="molecule type" value="Transcribed_RNA"/>
</dbReference>
<sequence length="36" mass="3958">MGLSKPDRLFSCFLNGQQLTIASRFKLLPLVASVCC</sequence>
<dbReference type="AlphaFoldDB" id="A0A0A9AA70"/>
<organism evidence="1">
    <name type="scientific">Arundo donax</name>
    <name type="common">Giant reed</name>
    <name type="synonym">Donax arundinaceus</name>
    <dbReference type="NCBI Taxonomy" id="35708"/>
    <lineage>
        <taxon>Eukaryota</taxon>
        <taxon>Viridiplantae</taxon>
        <taxon>Streptophyta</taxon>
        <taxon>Embryophyta</taxon>
        <taxon>Tracheophyta</taxon>
        <taxon>Spermatophyta</taxon>
        <taxon>Magnoliopsida</taxon>
        <taxon>Liliopsida</taxon>
        <taxon>Poales</taxon>
        <taxon>Poaceae</taxon>
        <taxon>PACMAD clade</taxon>
        <taxon>Arundinoideae</taxon>
        <taxon>Arundineae</taxon>
        <taxon>Arundo</taxon>
    </lineage>
</organism>
<reference evidence="1" key="1">
    <citation type="submission" date="2014-09" db="EMBL/GenBank/DDBJ databases">
        <authorList>
            <person name="Magalhaes I.L.F."/>
            <person name="Oliveira U."/>
            <person name="Santos F.R."/>
            <person name="Vidigal T.H.D.A."/>
            <person name="Brescovit A.D."/>
            <person name="Santos A.J."/>
        </authorList>
    </citation>
    <scope>NUCLEOTIDE SEQUENCE</scope>
    <source>
        <tissue evidence="1">Shoot tissue taken approximately 20 cm above the soil surface</tissue>
    </source>
</reference>
<evidence type="ECO:0000313" key="1">
    <source>
        <dbReference type="EMBL" id="JAD48549.1"/>
    </source>
</evidence>
<name>A0A0A9AA70_ARUDO</name>
<proteinExistence type="predicted"/>
<protein>
    <submittedName>
        <fullName evidence="1">Uncharacterized protein</fullName>
    </submittedName>
</protein>
<reference evidence="1" key="2">
    <citation type="journal article" date="2015" name="Data Brief">
        <title>Shoot transcriptome of the giant reed, Arundo donax.</title>
        <authorList>
            <person name="Barrero R.A."/>
            <person name="Guerrero F.D."/>
            <person name="Moolhuijzen P."/>
            <person name="Goolsby J.A."/>
            <person name="Tidwell J."/>
            <person name="Bellgard S.E."/>
            <person name="Bellgard M.I."/>
        </authorList>
    </citation>
    <scope>NUCLEOTIDE SEQUENCE</scope>
    <source>
        <tissue evidence="1">Shoot tissue taken approximately 20 cm above the soil surface</tissue>
    </source>
</reference>
<accession>A0A0A9AA70</accession>